<dbReference type="STRING" id="53254.SAMN05660750_02886"/>
<proteinExistence type="predicted"/>
<evidence type="ECO:0000313" key="3">
    <source>
        <dbReference type="Proteomes" id="UP000051562"/>
    </source>
</evidence>
<protein>
    <submittedName>
        <fullName evidence="2">GCN5 family acetyltransferase</fullName>
    </submittedName>
</protein>
<comment type="caution">
    <text evidence="2">The sequence shown here is derived from an EMBL/GenBank/DDBJ whole genome shotgun (WGS) entry which is preliminary data.</text>
</comment>
<dbReference type="InterPro" id="IPR016181">
    <property type="entry name" value="Acyl_CoA_acyltransferase"/>
</dbReference>
<dbReference type="Gene3D" id="3.40.630.30">
    <property type="match status" value="1"/>
</dbReference>
<sequence>MMSVEAGWRRMAPADLAAVMAIAAVVHPDYPEDEAVFAERLRLAPEGCHVLAGARGDLVGYLVSHPWPAGVVPALNSLLGAIPPDTRNWYVHDLALLPSGRGGGAAGRIVAEIARLAVQAGYASLALVAVNDSTGFWQRQGFREIDDPALARKLASYDDAARYMRRDLQV</sequence>
<gene>
    <name evidence="2" type="ORF">ARD30_10910</name>
</gene>
<evidence type="ECO:0000313" key="2">
    <source>
        <dbReference type="EMBL" id="KQK31114.1"/>
    </source>
</evidence>
<feature type="domain" description="N-acetyltransferase" evidence="1">
    <location>
        <begin position="6"/>
        <end position="169"/>
    </location>
</feature>
<dbReference type="InterPro" id="IPR000182">
    <property type="entry name" value="GNAT_dom"/>
</dbReference>
<accession>A0A0Q3T0A5</accession>
<dbReference type="EMBL" id="LMAR01000028">
    <property type="protein sequence ID" value="KQK31114.1"/>
    <property type="molecule type" value="Genomic_DNA"/>
</dbReference>
<reference evidence="2 3" key="1">
    <citation type="submission" date="2015-10" db="EMBL/GenBank/DDBJ databases">
        <title>Draft genome of Bosea thiooxidans.</title>
        <authorList>
            <person name="Wang X."/>
        </authorList>
    </citation>
    <scope>NUCLEOTIDE SEQUENCE [LARGE SCALE GENOMIC DNA]</scope>
    <source>
        <strain evidence="2 3">CGMCC 9174</strain>
    </source>
</reference>
<keyword evidence="3" id="KW-1185">Reference proteome</keyword>
<organism evidence="2 3">
    <name type="scientific">Bosea thiooxidans</name>
    <dbReference type="NCBI Taxonomy" id="53254"/>
    <lineage>
        <taxon>Bacteria</taxon>
        <taxon>Pseudomonadati</taxon>
        <taxon>Pseudomonadota</taxon>
        <taxon>Alphaproteobacteria</taxon>
        <taxon>Hyphomicrobiales</taxon>
        <taxon>Boseaceae</taxon>
        <taxon>Bosea</taxon>
    </lineage>
</organism>
<dbReference type="GO" id="GO:0016747">
    <property type="term" value="F:acyltransferase activity, transferring groups other than amino-acyl groups"/>
    <property type="evidence" value="ECO:0007669"/>
    <property type="project" value="InterPro"/>
</dbReference>
<keyword evidence="2" id="KW-0808">Transferase</keyword>
<evidence type="ECO:0000259" key="1">
    <source>
        <dbReference type="PROSITE" id="PS51186"/>
    </source>
</evidence>
<dbReference type="AlphaFoldDB" id="A0A0Q3T0A5"/>
<dbReference type="Pfam" id="PF00583">
    <property type="entry name" value="Acetyltransf_1"/>
    <property type="match status" value="1"/>
</dbReference>
<dbReference type="Proteomes" id="UP000051562">
    <property type="component" value="Unassembled WGS sequence"/>
</dbReference>
<dbReference type="PROSITE" id="PS51186">
    <property type="entry name" value="GNAT"/>
    <property type="match status" value="1"/>
</dbReference>
<dbReference type="SUPFAM" id="SSF55729">
    <property type="entry name" value="Acyl-CoA N-acyltransferases (Nat)"/>
    <property type="match status" value="1"/>
</dbReference>
<name>A0A0Q3T0A5_9HYPH</name>
<dbReference type="OrthoDB" id="359414at2"/>